<sequence>MRQVTVTIPDDFYETFISFFKHIPDVSINDNTVNEVPLWQQEMVLERMKNAKPEDYIPLKDALKELDKKWL</sequence>
<reference evidence="2" key="1">
    <citation type="submission" date="2016-10" db="EMBL/GenBank/DDBJ databases">
        <authorList>
            <person name="Varghese N."/>
            <person name="Submissions S."/>
        </authorList>
    </citation>
    <scope>NUCLEOTIDE SEQUENCE [LARGE SCALE GENOMIC DNA]</scope>
    <source>
        <strain evidence="2">CGMCC 1.9230</strain>
    </source>
</reference>
<protein>
    <submittedName>
        <fullName evidence="1">Uncharacterized protein</fullName>
    </submittedName>
</protein>
<dbReference type="RefSeq" id="WP_103998531.1">
    <property type="nucleotide sequence ID" value="NZ_FNVP01000001.1"/>
</dbReference>
<dbReference type="Proteomes" id="UP000236737">
    <property type="component" value="Unassembled WGS sequence"/>
</dbReference>
<organism evidence="1 2">
    <name type="scientific">Flavobacterium urumqiense</name>
    <dbReference type="NCBI Taxonomy" id="935224"/>
    <lineage>
        <taxon>Bacteria</taxon>
        <taxon>Pseudomonadati</taxon>
        <taxon>Bacteroidota</taxon>
        <taxon>Flavobacteriia</taxon>
        <taxon>Flavobacteriales</taxon>
        <taxon>Flavobacteriaceae</taxon>
        <taxon>Flavobacterium</taxon>
    </lineage>
</organism>
<evidence type="ECO:0000313" key="1">
    <source>
        <dbReference type="EMBL" id="SEF52918.1"/>
    </source>
</evidence>
<accession>A0A1H5SSI0</accession>
<evidence type="ECO:0000313" key="2">
    <source>
        <dbReference type="Proteomes" id="UP000236737"/>
    </source>
</evidence>
<dbReference type="OrthoDB" id="1364467at2"/>
<proteinExistence type="predicted"/>
<dbReference type="EMBL" id="FNVP01000001">
    <property type="protein sequence ID" value="SEF52918.1"/>
    <property type="molecule type" value="Genomic_DNA"/>
</dbReference>
<name>A0A1H5SSI0_9FLAO</name>
<dbReference type="AlphaFoldDB" id="A0A1H5SSI0"/>
<gene>
    <name evidence="1" type="ORF">SAMN04488130_101405</name>
</gene>
<keyword evidence="2" id="KW-1185">Reference proteome</keyword>